<dbReference type="AlphaFoldDB" id="A0A9W7ZVE2"/>
<proteinExistence type="predicted"/>
<organism evidence="3 4">
    <name type="scientific">Mycoemilia scoparia</name>
    <dbReference type="NCBI Taxonomy" id="417184"/>
    <lineage>
        <taxon>Eukaryota</taxon>
        <taxon>Fungi</taxon>
        <taxon>Fungi incertae sedis</taxon>
        <taxon>Zoopagomycota</taxon>
        <taxon>Kickxellomycotina</taxon>
        <taxon>Kickxellomycetes</taxon>
        <taxon>Kickxellales</taxon>
        <taxon>Kickxellaceae</taxon>
        <taxon>Mycoemilia</taxon>
    </lineage>
</organism>
<dbReference type="PANTHER" id="PTHR23422:SF9">
    <property type="entry name" value="ZN-DEPENDENT HYDROLASE"/>
    <property type="match status" value="1"/>
</dbReference>
<dbReference type="EMBL" id="JANBPU010000072">
    <property type="protein sequence ID" value="KAJ1917411.1"/>
    <property type="molecule type" value="Genomic_DNA"/>
</dbReference>
<keyword evidence="4" id="KW-1185">Reference proteome</keyword>
<sequence>MSTPSLDIFQRLARYKPTELGADLSHLTPNDRLAIKKLAQMADILNNLYFEQAWKGNLELKRTLENKAKASEEDKATLEFFKISKGPWDSAEHNEIFVKGAPPKPPGANVYPEDMTKEEFDAWYKDLSSDDKKKAHGFYHIVKRNDNGKLALQAYNEAYKEFLEPAHKLMKEAADLVEDPSFKKFLSSRADSFLSNEYVDSEIDWLKIKPESPIEAAIGPYEVYTDELYGAKAFFEVFLHARDFESTAMLDKFSSSLEFIENRLPIPDEYKNTDLTPPPIVVVNQLYSGGDASVPMTAAYNLPNDEEAIKRGGSKLTLIKNVQHGKFNSVLGSISKVVIDDDQLQYISFDAFFNHTLLHEVSHSNGPHHVVNQPDVTVRSKLQDLHSAFEEAKAGKLIFLYLYTIVDITALFACPLLVDNGVIDSISLEQIYVTYLASAFRSIRFGLNEAHGQGQAIQLNYLIDEGGFEYNESTGKFRVNFEKIVNGVSSLTNKIMLFQGNGDKAGAAEFSKKYGINRDYTKKALDKLLNVPVDIRPIYTAIEEL</sequence>
<dbReference type="Gene3D" id="3.30.540.30">
    <property type="match status" value="1"/>
</dbReference>
<evidence type="ECO:0000256" key="2">
    <source>
        <dbReference type="ARBA" id="ARBA00022801"/>
    </source>
</evidence>
<accession>A0A9W7ZVE2</accession>
<evidence type="ECO:0008006" key="5">
    <source>
        <dbReference type="Google" id="ProtNLM"/>
    </source>
</evidence>
<comment type="caution">
    <text evidence="3">The sequence shown here is derived from an EMBL/GenBank/DDBJ whole genome shotgun (WGS) entry which is preliminary data.</text>
</comment>
<name>A0A9W7ZVE2_9FUNG</name>
<dbReference type="OrthoDB" id="510307at2759"/>
<dbReference type="InterPro" id="IPR039461">
    <property type="entry name" value="Peptidase_M49"/>
</dbReference>
<evidence type="ECO:0000256" key="1">
    <source>
        <dbReference type="ARBA" id="ARBA00022723"/>
    </source>
</evidence>
<dbReference type="PANTHER" id="PTHR23422">
    <property type="entry name" value="DIPEPTIDYL PEPTIDASE III-RELATED"/>
    <property type="match status" value="1"/>
</dbReference>
<dbReference type="Pfam" id="PF03571">
    <property type="entry name" value="Peptidase_M49"/>
    <property type="match status" value="1"/>
</dbReference>
<keyword evidence="2" id="KW-0378">Hydrolase</keyword>
<gene>
    <name evidence="3" type="ORF">H4219_003222</name>
</gene>
<evidence type="ECO:0000313" key="3">
    <source>
        <dbReference type="EMBL" id="KAJ1917411.1"/>
    </source>
</evidence>
<dbReference type="GO" id="GO:0046872">
    <property type="term" value="F:metal ion binding"/>
    <property type="evidence" value="ECO:0007669"/>
    <property type="project" value="UniProtKB-KW"/>
</dbReference>
<dbReference type="Proteomes" id="UP001150538">
    <property type="component" value="Unassembled WGS sequence"/>
</dbReference>
<protein>
    <recommendedName>
        <fullName evidence="5">Nudix hydrolase 3</fullName>
    </recommendedName>
</protein>
<keyword evidence="1" id="KW-0479">Metal-binding</keyword>
<reference evidence="3" key="1">
    <citation type="submission" date="2022-07" db="EMBL/GenBank/DDBJ databases">
        <title>Phylogenomic reconstructions and comparative analyses of Kickxellomycotina fungi.</title>
        <authorList>
            <person name="Reynolds N.K."/>
            <person name="Stajich J.E."/>
            <person name="Barry K."/>
            <person name="Grigoriev I.V."/>
            <person name="Crous P."/>
            <person name="Smith M.E."/>
        </authorList>
    </citation>
    <scope>NUCLEOTIDE SEQUENCE</scope>
    <source>
        <strain evidence="3">NBRC 100468</strain>
    </source>
</reference>
<evidence type="ECO:0000313" key="4">
    <source>
        <dbReference type="Proteomes" id="UP001150538"/>
    </source>
</evidence>
<dbReference type="GO" id="GO:0008239">
    <property type="term" value="F:dipeptidyl-peptidase activity"/>
    <property type="evidence" value="ECO:0007669"/>
    <property type="project" value="TreeGrafter"/>
</dbReference>
<dbReference type="GO" id="GO:0005737">
    <property type="term" value="C:cytoplasm"/>
    <property type="evidence" value="ECO:0007669"/>
    <property type="project" value="TreeGrafter"/>
</dbReference>